<reference evidence="2 3" key="1">
    <citation type="submission" date="2020-08" db="EMBL/GenBank/DDBJ databases">
        <title>Oceanospirillum sp. nov. isolated from marine sediment.</title>
        <authorList>
            <person name="Ji X."/>
        </authorList>
    </citation>
    <scope>NUCLEOTIDE SEQUENCE [LARGE SCALE GENOMIC DNA]</scope>
    <source>
        <strain evidence="2 3">D5</strain>
    </source>
</reference>
<evidence type="ECO:0000313" key="3">
    <source>
        <dbReference type="Proteomes" id="UP000565262"/>
    </source>
</evidence>
<keyword evidence="1" id="KW-1133">Transmembrane helix</keyword>
<keyword evidence="1" id="KW-0812">Transmembrane</keyword>
<feature type="transmembrane region" description="Helical" evidence="1">
    <location>
        <begin position="75"/>
        <end position="96"/>
    </location>
</feature>
<comment type="caution">
    <text evidence="2">The sequence shown here is derived from an EMBL/GenBank/DDBJ whole genome shotgun (WGS) entry which is preliminary data.</text>
</comment>
<name>A0A839IXN8_9GAMM</name>
<organism evidence="2 3">
    <name type="scientific">Oceanospirillum sediminis</name>
    <dbReference type="NCBI Taxonomy" id="2760088"/>
    <lineage>
        <taxon>Bacteria</taxon>
        <taxon>Pseudomonadati</taxon>
        <taxon>Pseudomonadota</taxon>
        <taxon>Gammaproteobacteria</taxon>
        <taxon>Oceanospirillales</taxon>
        <taxon>Oceanospirillaceae</taxon>
        <taxon>Oceanospirillum</taxon>
    </lineage>
</organism>
<accession>A0A839IXN8</accession>
<keyword evidence="1" id="KW-0472">Membrane</keyword>
<proteinExistence type="predicted"/>
<evidence type="ECO:0000256" key="1">
    <source>
        <dbReference type="SAM" id="Phobius"/>
    </source>
</evidence>
<protein>
    <submittedName>
        <fullName evidence="2">DUF2834 domain-containing protein</fullName>
    </submittedName>
</protein>
<dbReference type="RefSeq" id="WP_182812101.1">
    <property type="nucleotide sequence ID" value="NZ_JACJFM010000061.1"/>
</dbReference>
<feature type="transmembrane region" description="Helical" evidence="1">
    <location>
        <begin position="42"/>
        <end position="63"/>
    </location>
</feature>
<dbReference type="EMBL" id="JACJFM010000061">
    <property type="protein sequence ID" value="MBB1489582.1"/>
    <property type="molecule type" value="Genomic_DNA"/>
</dbReference>
<keyword evidence="3" id="KW-1185">Reference proteome</keyword>
<dbReference type="AlphaFoldDB" id="A0A839IXN8"/>
<gene>
    <name evidence="2" type="ORF">H4O21_23510</name>
</gene>
<sequence>MKAIYLLLAILGLALPYGAFVPWLMDHGPDFLRFMEDMIANPISIFAWLDVVISAIVLLLFIVVESYRSQVRFAWLALIGTLTVGVSFGLPLFLYFREKSLQTQ</sequence>
<evidence type="ECO:0000313" key="2">
    <source>
        <dbReference type="EMBL" id="MBB1489582.1"/>
    </source>
</evidence>
<dbReference type="Pfam" id="PF11196">
    <property type="entry name" value="DUF2834"/>
    <property type="match status" value="1"/>
</dbReference>
<dbReference type="Proteomes" id="UP000565262">
    <property type="component" value="Unassembled WGS sequence"/>
</dbReference>
<dbReference type="InterPro" id="IPR021362">
    <property type="entry name" value="DUF2834"/>
</dbReference>